<dbReference type="AlphaFoldDB" id="A0A1H2WK78"/>
<name>A0A1H2WK78_9BACL</name>
<gene>
    <name evidence="1" type="ORF">SAMN04489725_11576</name>
</gene>
<proteinExistence type="predicted"/>
<dbReference type="Proteomes" id="UP000182589">
    <property type="component" value="Unassembled WGS sequence"/>
</dbReference>
<dbReference type="EMBL" id="FNOJ01000015">
    <property type="protein sequence ID" value="SDW80918.1"/>
    <property type="molecule type" value="Genomic_DNA"/>
</dbReference>
<dbReference type="RefSeq" id="WP_176780895.1">
    <property type="nucleotide sequence ID" value="NZ_FNOJ01000015.1"/>
</dbReference>
<reference evidence="2" key="1">
    <citation type="submission" date="2016-10" db="EMBL/GenBank/DDBJ databases">
        <authorList>
            <person name="Varghese N."/>
        </authorList>
    </citation>
    <scope>NUCLEOTIDE SEQUENCE [LARGE SCALE GENOMIC DNA]</scope>
    <source>
        <strain evidence="2">DSM 12489</strain>
    </source>
</reference>
<accession>A0A1H2WK78</accession>
<protein>
    <recommendedName>
        <fullName evidence="3">Transposase</fullName>
    </recommendedName>
</protein>
<evidence type="ECO:0008006" key="3">
    <source>
        <dbReference type="Google" id="ProtNLM"/>
    </source>
</evidence>
<sequence length="108" mass="12594">MREYMSQQERRELWHERIATFYDSGLSAVRLCTKHGLKPHQLWYWARRFRDEASHGVIPTFVSVVTEDAQTTTAPITLRVGKIEIDVRPGYDSRVLAELVHILVTRPC</sequence>
<dbReference type="STRING" id="89784.SAMN04489725_11576"/>
<evidence type="ECO:0000313" key="2">
    <source>
        <dbReference type="Proteomes" id="UP000182589"/>
    </source>
</evidence>
<evidence type="ECO:0000313" key="1">
    <source>
        <dbReference type="EMBL" id="SDW80918.1"/>
    </source>
</evidence>
<keyword evidence="2" id="KW-1185">Reference proteome</keyword>
<organism evidence="1 2">
    <name type="scientific">Alicyclobacillus hesperidum</name>
    <dbReference type="NCBI Taxonomy" id="89784"/>
    <lineage>
        <taxon>Bacteria</taxon>
        <taxon>Bacillati</taxon>
        <taxon>Bacillota</taxon>
        <taxon>Bacilli</taxon>
        <taxon>Bacillales</taxon>
        <taxon>Alicyclobacillaceae</taxon>
        <taxon>Alicyclobacillus</taxon>
    </lineage>
</organism>
<dbReference type="NCBIfam" id="NF047593">
    <property type="entry name" value="IS66_ISAeme5_TnpA"/>
    <property type="match status" value="1"/>
</dbReference>